<dbReference type="Pfam" id="PF05036">
    <property type="entry name" value="SPOR"/>
    <property type="match status" value="1"/>
</dbReference>
<evidence type="ECO:0000256" key="1">
    <source>
        <dbReference type="SAM" id="SignalP"/>
    </source>
</evidence>
<feature type="signal peptide" evidence="1">
    <location>
        <begin position="1"/>
        <end position="23"/>
    </location>
</feature>
<reference evidence="3 4" key="1">
    <citation type="submission" date="2024-03" db="EMBL/GenBank/DDBJ databases">
        <authorList>
            <person name="Cao K."/>
        </authorList>
    </citation>
    <scope>NUCLEOTIDE SEQUENCE [LARGE SCALE GENOMIC DNA]</scope>
    <source>
        <strain evidence="3 4">MCCC 1K00696</strain>
    </source>
</reference>
<dbReference type="Proteomes" id="UP001491088">
    <property type="component" value="Chromosome"/>
</dbReference>
<dbReference type="RefSeq" id="WP_340932329.1">
    <property type="nucleotide sequence ID" value="NZ_CP150496.1"/>
</dbReference>
<organism evidence="3 4">
    <name type="scientific">Polaribacter marinaquae</name>
    <dbReference type="NCBI Taxonomy" id="1642819"/>
    <lineage>
        <taxon>Bacteria</taxon>
        <taxon>Pseudomonadati</taxon>
        <taxon>Bacteroidota</taxon>
        <taxon>Flavobacteriia</taxon>
        <taxon>Flavobacteriales</taxon>
        <taxon>Flavobacteriaceae</taxon>
    </lineage>
</organism>
<keyword evidence="4" id="KW-1185">Reference proteome</keyword>
<evidence type="ECO:0000313" key="3">
    <source>
        <dbReference type="EMBL" id="WYW55054.1"/>
    </source>
</evidence>
<proteinExistence type="predicted"/>
<gene>
    <name evidence="3" type="ORF">WG950_10995</name>
</gene>
<dbReference type="InterPro" id="IPR007730">
    <property type="entry name" value="SPOR-like_dom"/>
</dbReference>
<sequence length="122" mass="14304">MKNTLFLKIFLFCLFVSIGTLNAQNSTKKDKEVTNLLEKKRSYNKSNGYGYSIQIYYGNERTARSKHARFKVLYPRVYTKLVYNNPDWKVQVGNYKTKLEADRANLIFKKEFSGTIVVPMKK</sequence>
<keyword evidence="1" id="KW-0732">Signal</keyword>
<accession>A0ABZ2TT70</accession>
<feature type="domain" description="SPOR" evidence="2">
    <location>
        <begin position="49"/>
        <end position="109"/>
    </location>
</feature>
<evidence type="ECO:0000259" key="2">
    <source>
        <dbReference type="Pfam" id="PF05036"/>
    </source>
</evidence>
<evidence type="ECO:0000313" key="4">
    <source>
        <dbReference type="Proteomes" id="UP001491088"/>
    </source>
</evidence>
<name>A0ABZ2TT70_9FLAO</name>
<protein>
    <submittedName>
        <fullName evidence="3">SPOR domain-containing protein</fullName>
    </submittedName>
</protein>
<feature type="chain" id="PRO_5046528302" evidence="1">
    <location>
        <begin position="24"/>
        <end position="122"/>
    </location>
</feature>
<dbReference type="EMBL" id="CP150496">
    <property type="protein sequence ID" value="WYW55054.1"/>
    <property type="molecule type" value="Genomic_DNA"/>
</dbReference>